<evidence type="ECO:0000259" key="4">
    <source>
        <dbReference type="PROSITE" id="PS50887"/>
    </source>
</evidence>
<comment type="caution">
    <text evidence="5">The sequence shown here is derived from an EMBL/GenBank/DDBJ whole genome shotgun (WGS) entry which is preliminary data.</text>
</comment>
<dbReference type="InterPro" id="IPR029787">
    <property type="entry name" value="Nucleotide_cyclase"/>
</dbReference>
<dbReference type="Proteomes" id="UP001523550">
    <property type="component" value="Unassembled WGS sequence"/>
</dbReference>
<dbReference type="InterPro" id="IPR043128">
    <property type="entry name" value="Rev_trsase/Diguanyl_cyclase"/>
</dbReference>
<feature type="domain" description="GGDEF" evidence="4">
    <location>
        <begin position="519"/>
        <end position="657"/>
    </location>
</feature>
<dbReference type="SUPFAM" id="SSF55073">
    <property type="entry name" value="Nucleotide cyclase"/>
    <property type="match status" value="1"/>
</dbReference>
<protein>
    <recommendedName>
        <fullName evidence="1">diguanylate cyclase</fullName>
        <ecNumber evidence="1">2.7.7.65</ecNumber>
    </recommendedName>
</protein>
<evidence type="ECO:0000256" key="2">
    <source>
        <dbReference type="ARBA" id="ARBA00034247"/>
    </source>
</evidence>
<evidence type="ECO:0000313" key="6">
    <source>
        <dbReference type="Proteomes" id="UP001523550"/>
    </source>
</evidence>
<keyword evidence="6" id="KW-1185">Reference proteome</keyword>
<feature type="transmembrane region" description="Helical" evidence="3">
    <location>
        <begin position="446"/>
        <end position="465"/>
    </location>
</feature>
<dbReference type="Pfam" id="PF00990">
    <property type="entry name" value="GGDEF"/>
    <property type="match status" value="1"/>
</dbReference>
<reference evidence="5 6" key="1">
    <citation type="submission" date="2022-03" db="EMBL/GenBank/DDBJ databases">
        <title>Genomic Encyclopedia of Type Strains, Phase III (KMG-III): the genomes of soil and plant-associated and newly described type strains.</title>
        <authorList>
            <person name="Whitman W."/>
        </authorList>
    </citation>
    <scope>NUCLEOTIDE SEQUENCE [LARGE SCALE GENOMIC DNA]</scope>
    <source>
        <strain evidence="5 6">BSker1</strain>
    </source>
</reference>
<keyword evidence="3" id="KW-1133">Transmembrane helix</keyword>
<evidence type="ECO:0000256" key="3">
    <source>
        <dbReference type="SAM" id="Phobius"/>
    </source>
</evidence>
<dbReference type="EC" id="2.7.7.65" evidence="1"/>
<dbReference type="SMART" id="SM00028">
    <property type="entry name" value="TPR"/>
    <property type="match status" value="5"/>
</dbReference>
<dbReference type="EMBL" id="JALJYF010000002">
    <property type="protein sequence ID" value="MCP1727588.1"/>
    <property type="molecule type" value="Genomic_DNA"/>
</dbReference>
<keyword evidence="3" id="KW-0472">Membrane</keyword>
<dbReference type="PROSITE" id="PS50887">
    <property type="entry name" value="GGDEF"/>
    <property type="match status" value="1"/>
</dbReference>
<dbReference type="PANTHER" id="PTHR45138:SF9">
    <property type="entry name" value="DIGUANYLATE CYCLASE DGCM-RELATED"/>
    <property type="match status" value="1"/>
</dbReference>
<sequence length="695" mass="79606">MTAQHETPLSFSIMQIIARIPLLILALQAGLALAEAPEVDPELERQLDDYITDFSAPEDERAETLESIVEALSADTPAATRLRALGYQMVDFLHEEDEAAALARSQELLNLAKASGHTDIQAEALAFRIDLLWRLDDREEAMMYVPRLEAILPSVQAPRVRYYGHNLTARLLRAHSQYEEALSHFLEAYDAVQETDDDRTQPRRQFLNYNIAQMQAELNNHDQALEIVQRGIREIRELEYRVYLPEFFLLKGYIFAQMEEHEDSIQAHEEAIEWAERLERPDIIITSLNNIGSARIQMEDYTAATEILERALEMALEVDDEHTRPLLEFNLAYLAIMQGGGDEAVTVMEAAIEELVAFYSKANMADLLRYVAEAYREAGHLDRAIETLIEQREMNDELFQSEREESLNELQTRYETREQAAQIELLEQRNELQERTIENSRLQQQITILFIMVVVLSLVLLWLAYRSARRANLRLTAANEQLEYQSVHDVLTGLLNRRSFQEEMQQRGQDGVERRAQTHPDTLLLLDIDFFKKINDRYGHSGGDAVLKELSRRIKAVSRSSDMVIRWGGEELLLLLRNMDPSVQQDYVTRILNTIAEEPIEYRGESIPVTATGGFIQLPFDGVPEDEIDWERALHIADMALYIGKTHGRNRAIGVLGLNQPYEQVKDTLSNDLAQAVEKDLVKHVTIPGPEQGQQ</sequence>
<dbReference type="Gene3D" id="1.25.40.10">
    <property type="entry name" value="Tetratricopeptide repeat domain"/>
    <property type="match status" value="2"/>
</dbReference>
<evidence type="ECO:0000256" key="1">
    <source>
        <dbReference type="ARBA" id="ARBA00012528"/>
    </source>
</evidence>
<comment type="catalytic activity">
    <reaction evidence="2">
        <text>2 GTP = 3',3'-c-di-GMP + 2 diphosphate</text>
        <dbReference type="Rhea" id="RHEA:24898"/>
        <dbReference type="ChEBI" id="CHEBI:33019"/>
        <dbReference type="ChEBI" id="CHEBI:37565"/>
        <dbReference type="ChEBI" id="CHEBI:58805"/>
        <dbReference type="EC" id="2.7.7.65"/>
    </reaction>
</comment>
<proteinExistence type="predicted"/>
<dbReference type="Gene3D" id="3.30.70.270">
    <property type="match status" value="1"/>
</dbReference>
<dbReference type="SUPFAM" id="SSF48452">
    <property type="entry name" value="TPR-like"/>
    <property type="match status" value="2"/>
</dbReference>
<name>A0ABT1G8D4_9GAMM</name>
<accession>A0ABT1G8D4</accession>
<dbReference type="PANTHER" id="PTHR45138">
    <property type="entry name" value="REGULATORY COMPONENTS OF SENSORY TRANSDUCTION SYSTEM"/>
    <property type="match status" value="1"/>
</dbReference>
<organism evidence="5 6">
    <name type="scientific">Natronospira proteinivora</name>
    <dbReference type="NCBI Taxonomy" id="1807133"/>
    <lineage>
        <taxon>Bacteria</taxon>
        <taxon>Pseudomonadati</taxon>
        <taxon>Pseudomonadota</taxon>
        <taxon>Gammaproteobacteria</taxon>
        <taxon>Natronospirales</taxon>
        <taxon>Natronospiraceae</taxon>
        <taxon>Natronospira</taxon>
    </lineage>
</organism>
<dbReference type="InterPro" id="IPR050469">
    <property type="entry name" value="Diguanylate_Cyclase"/>
</dbReference>
<dbReference type="InterPro" id="IPR000160">
    <property type="entry name" value="GGDEF_dom"/>
</dbReference>
<dbReference type="NCBIfam" id="TIGR00254">
    <property type="entry name" value="GGDEF"/>
    <property type="match status" value="1"/>
</dbReference>
<keyword evidence="3" id="KW-0812">Transmembrane</keyword>
<gene>
    <name evidence="5" type="ORF">J2T60_001588</name>
</gene>
<dbReference type="SMART" id="SM00267">
    <property type="entry name" value="GGDEF"/>
    <property type="match status" value="1"/>
</dbReference>
<dbReference type="Pfam" id="PF13424">
    <property type="entry name" value="TPR_12"/>
    <property type="match status" value="1"/>
</dbReference>
<dbReference type="RefSeq" id="WP_253448016.1">
    <property type="nucleotide sequence ID" value="NZ_JALJYF010000002.1"/>
</dbReference>
<dbReference type="InterPro" id="IPR011990">
    <property type="entry name" value="TPR-like_helical_dom_sf"/>
</dbReference>
<dbReference type="CDD" id="cd01949">
    <property type="entry name" value="GGDEF"/>
    <property type="match status" value="1"/>
</dbReference>
<evidence type="ECO:0000313" key="5">
    <source>
        <dbReference type="EMBL" id="MCP1727588.1"/>
    </source>
</evidence>
<dbReference type="InterPro" id="IPR019734">
    <property type="entry name" value="TPR_rpt"/>
</dbReference>